<accession>A0A4R2KFJ5</accession>
<organism evidence="3 4">
    <name type="scientific">Chromatocurvus halotolerans</name>
    <dbReference type="NCBI Taxonomy" id="1132028"/>
    <lineage>
        <taxon>Bacteria</taxon>
        <taxon>Pseudomonadati</taxon>
        <taxon>Pseudomonadota</taxon>
        <taxon>Gammaproteobacteria</taxon>
        <taxon>Cellvibrionales</taxon>
        <taxon>Halieaceae</taxon>
        <taxon>Chromatocurvus</taxon>
    </lineage>
</organism>
<dbReference type="InterPro" id="IPR036291">
    <property type="entry name" value="NAD(P)-bd_dom_sf"/>
</dbReference>
<evidence type="ECO:0000313" key="4">
    <source>
        <dbReference type="Proteomes" id="UP000294980"/>
    </source>
</evidence>
<protein>
    <submittedName>
        <fullName evidence="3">Short subunit dehydrogenase-like uncharacterized protein</fullName>
    </submittedName>
</protein>
<feature type="domain" description="Saccharopine dehydrogenase NADP binding" evidence="2">
    <location>
        <begin position="9"/>
        <end position="137"/>
    </location>
</feature>
<sequence length="391" mass="41770">MRDNQEFDIVVYGATGYTGKLVCDYLNTRYGVGETLNWAMAGRSENKLASARDELGIDSAVPFVVADADSADSLRAMVERTAVVLTTVGPYQLYGSDLVAACAEAGTDYVDLCGEPAWMHEMIAAHGDAAARSGARIVFSCGFDSIPFDLGVQFLQQAARQKFGHALPRVRGRVRAMKGTFSGGTLASFKATMAAAAERPELVKVLMDPFSLTPDFTGPEQPPGTKPVHEEDLDSWSAPFVMATINTKNIHRSNYLLGHDYGEDFTYDEMLLTGPGEDGEAMAKAVAADKSMAESTRQPGEGPSPEERESGYYEVLFVGTSPQGEMLKASVAGDRDPGYGSTSKMIAESAVCLLENPSLAGGGIWTPAAAMGEALIARLRQNAGLTFQLED</sequence>
<dbReference type="InterPro" id="IPR005097">
    <property type="entry name" value="Sacchrp_dh_NADP-bd"/>
</dbReference>
<dbReference type="Gene3D" id="3.40.50.720">
    <property type="entry name" value="NAD(P)-binding Rossmann-like Domain"/>
    <property type="match status" value="1"/>
</dbReference>
<dbReference type="InterPro" id="IPR051276">
    <property type="entry name" value="Saccharopine_DH-like_oxidrdct"/>
</dbReference>
<dbReference type="PANTHER" id="PTHR12286:SF5">
    <property type="entry name" value="SACCHAROPINE DEHYDROGENASE-LIKE OXIDOREDUCTASE"/>
    <property type="match status" value="1"/>
</dbReference>
<dbReference type="GO" id="GO:0005886">
    <property type="term" value="C:plasma membrane"/>
    <property type="evidence" value="ECO:0007669"/>
    <property type="project" value="TreeGrafter"/>
</dbReference>
<name>A0A4R2KFJ5_9GAMM</name>
<evidence type="ECO:0000256" key="1">
    <source>
        <dbReference type="SAM" id="MobiDB-lite"/>
    </source>
</evidence>
<dbReference type="Pfam" id="PF03435">
    <property type="entry name" value="Sacchrp_dh_NADP"/>
    <property type="match status" value="1"/>
</dbReference>
<reference evidence="3 4" key="1">
    <citation type="submission" date="2019-03" db="EMBL/GenBank/DDBJ databases">
        <title>Genomic Encyclopedia of Type Strains, Phase IV (KMG-IV): sequencing the most valuable type-strain genomes for metagenomic binning, comparative biology and taxonomic classification.</title>
        <authorList>
            <person name="Goeker M."/>
        </authorList>
    </citation>
    <scope>NUCLEOTIDE SEQUENCE [LARGE SCALE GENOMIC DNA]</scope>
    <source>
        <strain evidence="3 4">DSM 23344</strain>
    </source>
</reference>
<dbReference type="Proteomes" id="UP000294980">
    <property type="component" value="Unassembled WGS sequence"/>
</dbReference>
<evidence type="ECO:0000313" key="3">
    <source>
        <dbReference type="EMBL" id="TCO70997.1"/>
    </source>
</evidence>
<keyword evidence="4" id="KW-1185">Reference proteome</keyword>
<dbReference type="SUPFAM" id="SSF51735">
    <property type="entry name" value="NAD(P)-binding Rossmann-fold domains"/>
    <property type="match status" value="1"/>
</dbReference>
<dbReference type="RefSeq" id="WP_117319611.1">
    <property type="nucleotide sequence ID" value="NZ_QQSW01000031.1"/>
</dbReference>
<dbReference type="EMBL" id="SLWX01000024">
    <property type="protein sequence ID" value="TCO70997.1"/>
    <property type="molecule type" value="Genomic_DNA"/>
</dbReference>
<dbReference type="AlphaFoldDB" id="A0A4R2KFJ5"/>
<proteinExistence type="predicted"/>
<dbReference type="OrthoDB" id="4420885at2"/>
<dbReference type="GO" id="GO:0009247">
    <property type="term" value="P:glycolipid biosynthetic process"/>
    <property type="evidence" value="ECO:0007669"/>
    <property type="project" value="TreeGrafter"/>
</dbReference>
<feature type="region of interest" description="Disordered" evidence="1">
    <location>
        <begin position="289"/>
        <end position="309"/>
    </location>
</feature>
<comment type="caution">
    <text evidence="3">The sequence shown here is derived from an EMBL/GenBank/DDBJ whole genome shotgun (WGS) entry which is preliminary data.</text>
</comment>
<gene>
    <name evidence="3" type="ORF">EV688_12410</name>
</gene>
<evidence type="ECO:0000259" key="2">
    <source>
        <dbReference type="Pfam" id="PF03435"/>
    </source>
</evidence>
<dbReference type="PANTHER" id="PTHR12286">
    <property type="entry name" value="SACCHAROPINE DEHYDROGENASE-LIKE OXIDOREDUCTASE"/>
    <property type="match status" value="1"/>
</dbReference>